<evidence type="ECO:0000256" key="1">
    <source>
        <dbReference type="SAM" id="MobiDB-lite"/>
    </source>
</evidence>
<protein>
    <recommendedName>
        <fullName evidence="5">Lipoprotein</fullName>
    </recommendedName>
</protein>
<name>A0ABS7Q1F2_9ACTN</name>
<evidence type="ECO:0000256" key="2">
    <source>
        <dbReference type="SAM" id="SignalP"/>
    </source>
</evidence>
<dbReference type="PROSITE" id="PS51257">
    <property type="entry name" value="PROKAR_LIPOPROTEIN"/>
    <property type="match status" value="1"/>
</dbReference>
<dbReference type="RefSeq" id="WP_222960982.1">
    <property type="nucleotide sequence ID" value="NZ_JAINZZ010000004.1"/>
</dbReference>
<evidence type="ECO:0008006" key="5">
    <source>
        <dbReference type="Google" id="ProtNLM"/>
    </source>
</evidence>
<organism evidence="3 4">
    <name type="scientific">Actinacidiphila acidipaludis</name>
    <dbReference type="NCBI Taxonomy" id="2873382"/>
    <lineage>
        <taxon>Bacteria</taxon>
        <taxon>Bacillati</taxon>
        <taxon>Actinomycetota</taxon>
        <taxon>Actinomycetes</taxon>
        <taxon>Kitasatosporales</taxon>
        <taxon>Streptomycetaceae</taxon>
        <taxon>Actinacidiphila</taxon>
    </lineage>
</organism>
<comment type="caution">
    <text evidence="3">The sequence shown here is derived from an EMBL/GenBank/DDBJ whole genome shotgun (WGS) entry which is preliminary data.</text>
</comment>
<feature type="chain" id="PRO_5045954694" description="Lipoprotein" evidence="2">
    <location>
        <begin position="22"/>
        <end position="223"/>
    </location>
</feature>
<dbReference type="EMBL" id="JAINZZ010000004">
    <property type="protein sequence ID" value="MBY8876969.1"/>
    <property type="molecule type" value="Genomic_DNA"/>
</dbReference>
<gene>
    <name evidence="3" type="ORF">K7862_04855</name>
</gene>
<evidence type="ECO:0000313" key="4">
    <source>
        <dbReference type="Proteomes" id="UP000778578"/>
    </source>
</evidence>
<proteinExistence type="predicted"/>
<sequence>MRATPVSPVLATALAVVGALALSACGSDSGGSATIDKGGPATTAPVSASPTAAPTGPPPTVDALLALPAGLRVVFDFGTPADHAPAAALTGAADYIQAITHAVVEQNPHDASLSAYAAGGALSYAQNYVRQNVQRRLTLTGTDRYYRPKVAVSKSGEAVEITLCNDQGKLYSKEIPTGKVHITPADDASYSLFDIVMAKLPTGKELWQANSITVKGKALECEQ</sequence>
<keyword evidence="4" id="KW-1185">Reference proteome</keyword>
<evidence type="ECO:0000313" key="3">
    <source>
        <dbReference type="EMBL" id="MBY8876969.1"/>
    </source>
</evidence>
<reference evidence="3 4" key="1">
    <citation type="submission" date="2021-08" db="EMBL/GenBank/DDBJ databases">
        <title>WGS of actinomycetes from Thailand.</title>
        <authorList>
            <person name="Thawai C."/>
        </authorList>
    </citation>
    <scope>NUCLEOTIDE SEQUENCE [LARGE SCALE GENOMIC DNA]</scope>
    <source>
        <strain evidence="3 4">PLK6-54</strain>
    </source>
</reference>
<feature type="region of interest" description="Disordered" evidence="1">
    <location>
        <begin position="31"/>
        <end position="59"/>
    </location>
</feature>
<dbReference type="Proteomes" id="UP000778578">
    <property type="component" value="Unassembled WGS sequence"/>
</dbReference>
<keyword evidence="2" id="KW-0732">Signal</keyword>
<feature type="signal peptide" evidence="2">
    <location>
        <begin position="1"/>
        <end position="21"/>
    </location>
</feature>
<accession>A0ABS7Q1F2</accession>
<feature type="compositionally biased region" description="Low complexity" evidence="1">
    <location>
        <begin position="39"/>
        <end position="54"/>
    </location>
</feature>